<dbReference type="EMBL" id="FNFE01000001">
    <property type="protein sequence ID" value="SDJ65572.1"/>
    <property type="molecule type" value="Genomic_DNA"/>
</dbReference>
<dbReference type="Proteomes" id="UP000198882">
    <property type="component" value="Unassembled WGS sequence"/>
</dbReference>
<gene>
    <name evidence="3" type="ORF">SAMN04515672_1346</name>
</gene>
<name>A0A1G8VHM2_9EURY</name>
<organism evidence="3 4">
    <name type="scientific">Natronorubrum texcoconense</name>
    <dbReference type="NCBI Taxonomy" id="1095776"/>
    <lineage>
        <taxon>Archaea</taxon>
        <taxon>Methanobacteriati</taxon>
        <taxon>Methanobacteriota</taxon>
        <taxon>Stenosarchaea group</taxon>
        <taxon>Halobacteria</taxon>
        <taxon>Halobacteriales</taxon>
        <taxon>Natrialbaceae</taxon>
        <taxon>Natronorubrum</taxon>
    </lineage>
</organism>
<proteinExistence type="predicted"/>
<keyword evidence="4" id="KW-1185">Reference proteome</keyword>
<evidence type="ECO:0000313" key="4">
    <source>
        <dbReference type="Proteomes" id="UP000198882"/>
    </source>
</evidence>
<evidence type="ECO:0000259" key="2">
    <source>
        <dbReference type="Pfam" id="PF25930"/>
    </source>
</evidence>
<protein>
    <recommendedName>
        <fullName evidence="2">DUF7975 domain-containing protein</fullName>
    </recommendedName>
</protein>
<dbReference type="RefSeq" id="WP_090303765.1">
    <property type="nucleotide sequence ID" value="NZ_FNFE01000001.1"/>
</dbReference>
<feature type="region of interest" description="Disordered" evidence="1">
    <location>
        <begin position="40"/>
        <end position="69"/>
    </location>
</feature>
<sequence length="155" mass="17334">MTRFEATDPAERRALYVDAITAHRRRGSEFLTLEVDGEVFESDGDDGTFEDGGGDENDDGTDDQLDPELGLPWIQFGDGTINVDCTDTELETLKTVLGEFPAFKIDEIHRPDDAEGVNVRISAKADPNRIAQCLDAIFQRVYELPDDVRIWVVEI</sequence>
<evidence type="ECO:0000313" key="3">
    <source>
        <dbReference type="EMBL" id="SDJ65572.1"/>
    </source>
</evidence>
<feature type="domain" description="DUF7975" evidence="2">
    <location>
        <begin position="1"/>
        <end position="155"/>
    </location>
</feature>
<feature type="compositionally biased region" description="Acidic residues" evidence="1">
    <location>
        <begin position="40"/>
        <end position="66"/>
    </location>
</feature>
<reference evidence="4" key="1">
    <citation type="submission" date="2016-10" db="EMBL/GenBank/DDBJ databases">
        <authorList>
            <person name="Varghese N."/>
            <person name="Submissions S."/>
        </authorList>
    </citation>
    <scope>NUCLEOTIDE SEQUENCE [LARGE SCALE GENOMIC DNA]</scope>
    <source>
        <strain evidence="4">B4,CECT 8067,JCM 17497</strain>
    </source>
</reference>
<dbReference type="Pfam" id="PF25930">
    <property type="entry name" value="DUF7975"/>
    <property type="match status" value="1"/>
</dbReference>
<accession>A0A1G8VHM2</accession>
<dbReference type="OrthoDB" id="193911at2157"/>
<evidence type="ECO:0000256" key="1">
    <source>
        <dbReference type="SAM" id="MobiDB-lite"/>
    </source>
</evidence>
<dbReference type="AlphaFoldDB" id="A0A1G8VHM2"/>
<dbReference type="InterPro" id="IPR058281">
    <property type="entry name" value="DUF7975"/>
</dbReference>